<feature type="transmembrane region" description="Helical" evidence="1">
    <location>
        <begin position="49"/>
        <end position="69"/>
    </location>
</feature>
<dbReference type="RefSeq" id="WP_248209204.1">
    <property type="nucleotide sequence ID" value="NZ_JALNMH010000008.1"/>
</dbReference>
<accession>A0ABT0GHX9</accession>
<keyword evidence="1" id="KW-0472">Membrane</keyword>
<dbReference type="EMBL" id="JALNMH010000008">
    <property type="protein sequence ID" value="MCK7594156.1"/>
    <property type="molecule type" value="Genomic_DNA"/>
</dbReference>
<feature type="domain" description="Bacterial Pleckstrin homology" evidence="2">
    <location>
        <begin position="75"/>
        <end position="177"/>
    </location>
</feature>
<reference evidence="3" key="1">
    <citation type="submission" date="2022-04" db="EMBL/GenBank/DDBJ databases">
        <title>Lysobacter sp. CAU 1642 isolated from sea sand.</title>
        <authorList>
            <person name="Kim W."/>
        </authorList>
    </citation>
    <scope>NUCLEOTIDE SEQUENCE</scope>
    <source>
        <strain evidence="3">CAU 1642</strain>
    </source>
</reference>
<evidence type="ECO:0000256" key="1">
    <source>
        <dbReference type="SAM" id="Phobius"/>
    </source>
</evidence>
<dbReference type="Proteomes" id="UP001431449">
    <property type="component" value="Unassembled WGS sequence"/>
</dbReference>
<evidence type="ECO:0000313" key="4">
    <source>
        <dbReference type="Proteomes" id="UP001431449"/>
    </source>
</evidence>
<proteinExistence type="predicted"/>
<evidence type="ECO:0000259" key="2">
    <source>
        <dbReference type="Pfam" id="PF10882"/>
    </source>
</evidence>
<dbReference type="Pfam" id="PF10882">
    <property type="entry name" value="bPH_5"/>
    <property type="match status" value="1"/>
</dbReference>
<sequence length="182" mass="19655">MSIQRLERTREHPVPAPPKRAWVTLLVLGMLLPLGAILLTVALGVTGGAAAFSAAAAVSTAITLTLLGLMRRRSIRLEAGQLRVVAAFYHLRVPIADLDLERSRAVDLAEHSELRPMLKTNGFALPGYSAGHFRLRNRSKAFCLVTDPARVLALPRHDGGILLLSPERPQALREALQAAHAG</sequence>
<keyword evidence="4" id="KW-1185">Reference proteome</keyword>
<dbReference type="InterPro" id="IPR027783">
    <property type="entry name" value="Bacterial_PH-related"/>
</dbReference>
<comment type="caution">
    <text evidence="3">The sequence shown here is derived from an EMBL/GenBank/DDBJ whole genome shotgun (WGS) entry which is preliminary data.</text>
</comment>
<feature type="transmembrane region" description="Helical" evidence="1">
    <location>
        <begin position="21"/>
        <end position="43"/>
    </location>
</feature>
<organism evidence="3 4">
    <name type="scientific">Pseudomarimonas salicorniae</name>
    <dbReference type="NCBI Taxonomy" id="2933270"/>
    <lineage>
        <taxon>Bacteria</taxon>
        <taxon>Pseudomonadati</taxon>
        <taxon>Pseudomonadota</taxon>
        <taxon>Gammaproteobacteria</taxon>
        <taxon>Lysobacterales</taxon>
        <taxon>Lysobacteraceae</taxon>
        <taxon>Pseudomarimonas</taxon>
    </lineage>
</organism>
<name>A0ABT0GHX9_9GAMM</name>
<evidence type="ECO:0000313" key="3">
    <source>
        <dbReference type="EMBL" id="MCK7594156.1"/>
    </source>
</evidence>
<keyword evidence="1" id="KW-0812">Transmembrane</keyword>
<keyword evidence="1" id="KW-1133">Transmembrane helix</keyword>
<gene>
    <name evidence="3" type="ORF">M0G41_10790</name>
</gene>
<protein>
    <submittedName>
        <fullName evidence="3">PH domain-containing protein</fullName>
    </submittedName>
</protein>